<reference evidence="3" key="2">
    <citation type="submission" date="2023-07" db="EMBL/GenBank/DDBJ databases">
        <title>Genome mining of underrepresented organisms for secondary metabolites.</title>
        <authorList>
            <person name="D'Agostino P.M."/>
        </authorList>
    </citation>
    <scope>NUCLEOTIDE SEQUENCE [LARGE SCALE GENOMIC DNA]</scope>
    <source>
        <strain evidence="3">WS4403</strain>
    </source>
</reference>
<reference evidence="2 3" key="1">
    <citation type="submission" date="2021-03" db="EMBL/GenBank/DDBJ databases">
        <authorList>
            <person name="D'Agostino P."/>
            <person name="Huntemann M."/>
            <person name="Clum A."/>
            <person name="Spunde A."/>
            <person name="Palaniappan K."/>
            <person name="Ritter S."/>
            <person name="Mikhailova N."/>
            <person name="Chen I.-M."/>
            <person name="Stamatis D."/>
            <person name="Reddy T."/>
            <person name="O'Malley R."/>
            <person name="Daum C."/>
            <person name="Shapiro N."/>
            <person name="Ivanova N."/>
            <person name="Kyrpides N."/>
            <person name="Woyke T."/>
        </authorList>
    </citation>
    <scope>NUCLEOTIDE SEQUENCE [LARGE SCALE GENOMIC DNA]</scope>
    <source>
        <strain evidence="2 3">WS4403</strain>
    </source>
</reference>
<evidence type="ECO:0000259" key="1">
    <source>
        <dbReference type="Pfam" id="PF13304"/>
    </source>
</evidence>
<evidence type="ECO:0000313" key="2">
    <source>
        <dbReference type="EMBL" id="MBP2166995.1"/>
    </source>
</evidence>
<dbReference type="Proteomes" id="UP001195624">
    <property type="component" value="Unassembled WGS sequence"/>
</dbReference>
<dbReference type="PANTHER" id="PTHR40396:SF1">
    <property type="entry name" value="ATPASE AAA-TYPE CORE DOMAIN-CONTAINING PROTEIN"/>
    <property type="match status" value="1"/>
</dbReference>
<dbReference type="Pfam" id="PF13304">
    <property type="entry name" value="AAA_21"/>
    <property type="match status" value="1"/>
</dbReference>
<accession>A0ABS4P2W2</accession>
<sequence length="421" mass="48458">MLIEFSVENYRSISERQTLSMVAQKSRDNNDNVMPLDDSGKVDIVRSAAIYGPNAAGKSNLVRAITTMADIIVHSATMTNTPDKIPVTPFMLDSKFTNSPSEFEIIFSFEGVRYQYGFSTTDEKILAEWLFAFPKGRLQRWFTRMWDNEKNEYEWELGNSLVGEKQTWVKATRSNALFLSTAVQLNSKQLSPVYNWFYYKLKYTELAGWNDDYTSRQCFKDGSEEILRFLKAADVGIDDIQVKKEKFNPNSLPDDMPQEFKDLITKQWQGKDSYIVKTLHKGADGNLVAFDLDEESEGTRKIFNFAGPLNHSLKEGNVIIIDELNDNLHPKLVEFIVNLFNNPLTNKNNAQLIFTTHETSILSQDVFRRDQVWFVEKDTDNTTKLFPLSDFSPRKGRENLETAYLEGRYGALPIIKKLEKM</sequence>
<dbReference type="Gene3D" id="3.40.50.300">
    <property type="entry name" value="P-loop containing nucleotide triphosphate hydrolases"/>
    <property type="match status" value="1"/>
</dbReference>
<protein>
    <submittedName>
        <fullName evidence="2">AAA15 family ATPase/GTPase</fullName>
    </submittedName>
</protein>
<comment type="caution">
    <text evidence="2">The sequence shown here is derived from an EMBL/GenBank/DDBJ whole genome shotgun (WGS) entry which is preliminary data.</text>
</comment>
<gene>
    <name evidence="2" type="ORF">J2125_000187</name>
</gene>
<dbReference type="SUPFAM" id="SSF52540">
    <property type="entry name" value="P-loop containing nucleoside triphosphate hydrolases"/>
    <property type="match status" value="1"/>
</dbReference>
<proteinExistence type="predicted"/>
<feature type="domain" description="ATPase AAA-type core" evidence="1">
    <location>
        <begin position="48"/>
        <end position="363"/>
    </location>
</feature>
<dbReference type="RefSeq" id="WP_017802830.1">
    <property type="nucleotide sequence ID" value="NZ_JAGGMQ010000001.1"/>
</dbReference>
<keyword evidence="3" id="KW-1185">Reference proteome</keyword>
<name>A0ABS4P2W2_9GAMM</name>
<evidence type="ECO:0000313" key="3">
    <source>
        <dbReference type="Proteomes" id="UP001195624"/>
    </source>
</evidence>
<dbReference type="PANTHER" id="PTHR40396">
    <property type="entry name" value="ATPASE-LIKE PROTEIN"/>
    <property type="match status" value="1"/>
</dbReference>
<dbReference type="InterPro" id="IPR003959">
    <property type="entry name" value="ATPase_AAA_core"/>
</dbReference>
<dbReference type="EMBL" id="JAGGMQ010000001">
    <property type="protein sequence ID" value="MBP2166995.1"/>
    <property type="molecule type" value="Genomic_DNA"/>
</dbReference>
<organism evidence="2 3">
    <name type="scientific">Winslowiella toletana</name>
    <dbReference type="NCBI Taxonomy" id="92490"/>
    <lineage>
        <taxon>Bacteria</taxon>
        <taxon>Pseudomonadati</taxon>
        <taxon>Pseudomonadota</taxon>
        <taxon>Gammaproteobacteria</taxon>
        <taxon>Enterobacterales</taxon>
        <taxon>Erwiniaceae</taxon>
        <taxon>Winslowiella</taxon>
    </lineage>
</organism>
<dbReference type="InterPro" id="IPR027417">
    <property type="entry name" value="P-loop_NTPase"/>
</dbReference>